<evidence type="ECO:0000256" key="1">
    <source>
        <dbReference type="SAM" id="Phobius"/>
    </source>
</evidence>
<evidence type="ECO:0000313" key="3">
    <source>
        <dbReference type="Proteomes" id="UP000597761"/>
    </source>
</evidence>
<organism evidence="2 3">
    <name type="scientific">Tersicoccus solisilvae</name>
    <dbReference type="NCBI Taxonomy" id="1882339"/>
    <lineage>
        <taxon>Bacteria</taxon>
        <taxon>Bacillati</taxon>
        <taxon>Actinomycetota</taxon>
        <taxon>Actinomycetes</taxon>
        <taxon>Micrococcales</taxon>
        <taxon>Micrococcaceae</taxon>
        <taxon>Tersicoccus</taxon>
    </lineage>
</organism>
<keyword evidence="1" id="KW-0812">Transmembrane</keyword>
<keyword evidence="1" id="KW-0472">Membrane</keyword>
<feature type="transmembrane region" description="Helical" evidence="1">
    <location>
        <begin position="220"/>
        <end position="238"/>
    </location>
</feature>
<feature type="transmembrane region" description="Helical" evidence="1">
    <location>
        <begin position="259"/>
        <end position="278"/>
    </location>
</feature>
<dbReference type="PANTHER" id="PTHR35337">
    <property type="entry name" value="SLR1478 PROTEIN"/>
    <property type="match status" value="1"/>
</dbReference>
<dbReference type="Proteomes" id="UP000597761">
    <property type="component" value="Unassembled WGS sequence"/>
</dbReference>
<keyword evidence="1" id="KW-1133">Transmembrane helix</keyword>
<dbReference type="RefSeq" id="WP_188668221.1">
    <property type="nucleotide sequence ID" value="NZ_BMJI01000011.1"/>
</dbReference>
<accession>A0ABQ1P7V4</accession>
<comment type="caution">
    <text evidence="2">The sequence shown here is derived from an EMBL/GenBank/DDBJ whole genome shotgun (WGS) entry which is preliminary data.</text>
</comment>
<proteinExistence type="predicted"/>
<feature type="transmembrane region" description="Helical" evidence="1">
    <location>
        <begin position="284"/>
        <end position="305"/>
    </location>
</feature>
<feature type="transmembrane region" description="Helical" evidence="1">
    <location>
        <begin position="100"/>
        <end position="121"/>
    </location>
</feature>
<feature type="transmembrane region" description="Helical" evidence="1">
    <location>
        <begin position="192"/>
        <end position="214"/>
    </location>
</feature>
<reference evidence="3" key="1">
    <citation type="journal article" date="2019" name="Int. J. Syst. Evol. Microbiol.">
        <title>The Global Catalogue of Microorganisms (GCM) 10K type strain sequencing project: providing services to taxonomists for standard genome sequencing and annotation.</title>
        <authorList>
            <consortium name="The Broad Institute Genomics Platform"/>
            <consortium name="The Broad Institute Genome Sequencing Center for Infectious Disease"/>
            <person name="Wu L."/>
            <person name="Ma J."/>
        </authorList>
    </citation>
    <scope>NUCLEOTIDE SEQUENCE [LARGE SCALE GENOMIC DNA]</scope>
    <source>
        <strain evidence="3">CGMCC 1.15480</strain>
    </source>
</reference>
<dbReference type="Pfam" id="PF01944">
    <property type="entry name" value="SpoIIM"/>
    <property type="match status" value="1"/>
</dbReference>
<dbReference type="InterPro" id="IPR002798">
    <property type="entry name" value="SpoIIM-like"/>
</dbReference>
<feature type="transmembrane region" description="Helical" evidence="1">
    <location>
        <begin position="165"/>
        <end position="185"/>
    </location>
</feature>
<protein>
    <submittedName>
        <fullName evidence="2">Membrane protein</fullName>
    </submittedName>
</protein>
<dbReference type="EMBL" id="BMJI01000011">
    <property type="protein sequence ID" value="GGC92789.1"/>
    <property type="molecule type" value="Genomic_DNA"/>
</dbReference>
<name>A0ABQ1P7V4_9MICC</name>
<gene>
    <name evidence="2" type="ORF">GCM10011512_19830</name>
</gene>
<dbReference type="PANTHER" id="PTHR35337:SF1">
    <property type="entry name" value="SLR1478 PROTEIN"/>
    <property type="match status" value="1"/>
</dbReference>
<keyword evidence="3" id="KW-1185">Reference proteome</keyword>
<evidence type="ECO:0000313" key="2">
    <source>
        <dbReference type="EMBL" id="GGC92789.1"/>
    </source>
</evidence>
<sequence length="330" mass="35563">MDIDAFEAVHRPDWDRLAALSGRRRLSGPEADELIRLYQRVSTHLSLLRSVAPESPTSALLSARLARARTRFTGARSNLAEDVARFFVIALPAALYRLRWLTVVVGVVFCAVAAAYALWVASDPQVLATLGTEASRRRLVEREFVDYYSENPAASFAGSVWVNNAWIAAQCVAFGVTGLWVPAVLLQNAQSLGLTAGIMVAYGRTDTFFLFILPHGLMELTSVFVAGAAGLAIFWAWVRPGPRTRLQALAEEGRSLVTVALGLVLVLAVSGLVEGFVTPSGLPAWLRIGIGALVLAAFWTYVLVLGRRAVAAGQRGDLDPADAGYRELAA</sequence>